<dbReference type="PANTHER" id="PTHR39160">
    <property type="entry name" value="CELL WALL-BINDING PROTEIN YOCH"/>
    <property type="match status" value="1"/>
</dbReference>
<dbReference type="InterPro" id="IPR036908">
    <property type="entry name" value="RlpA-like_sf"/>
</dbReference>
<proteinExistence type="predicted"/>
<evidence type="ECO:0000256" key="1">
    <source>
        <dbReference type="ARBA" id="ARBA00022729"/>
    </source>
</evidence>
<feature type="region of interest" description="Disordered" evidence="2">
    <location>
        <begin position="292"/>
        <end position="325"/>
    </location>
</feature>
<dbReference type="SMART" id="SM01208">
    <property type="entry name" value="G5"/>
    <property type="match status" value="1"/>
</dbReference>
<feature type="domain" description="G5" evidence="3">
    <location>
        <begin position="207"/>
        <end position="287"/>
    </location>
</feature>
<dbReference type="InterPro" id="IPR011098">
    <property type="entry name" value="G5_dom"/>
</dbReference>
<dbReference type="Gene3D" id="2.20.230.10">
    <property type="entry name" value="Resuscitation-promoting factor rpfb"/>
    <property type="match status" value="1"/>
</dbReference>
<evidence type="ECO:0000313" key="5">
    <source>
        <dbReference type="Proteomes" id="UP000218887"/>
    </source>
</evidence>
<dbReference type="OrthoDB" id="9798935at2"/>
<organism evidence="4 5">
    <name type="scientific">Virgibacillus profundi</name>
    <dbReference type="NCBI Taxonomy" id="2024555"/>
    <lineage>
        <taxon>Bacteria</taxon>
        <taxon>Bacillati</taxon>
        <taxon>Bacillota</taxon>
        <taxon>Bacilli</taxon>
        <taxon>Bacillales</taxon>
        <taxon>Bacillaceae</taxon>
        <taxon>Virgibacillus</taxon>
    </lineage>
</organism>
<dbReference type="Pfam" id="PF06725">
    <property type="entry name" value="3D"/>
    <property type="match status" value="1"/>
</dbReference>
<dbReference type="Proteomes" id="UP000218887">
    <property type="component" value="Unassembled WGS sequence"/>
</dbReference>
<evidence type="ECO:0000313" key="4">
    <source>
        <dbReference type="EMBL" id="PAV28552.1"/>
    </source>
</evidence>
<dbReference type="SUPFAM" id="SSF50685">
    <property type="entry name" value="Barwin-like endoglucanases"/>
    <property type="match status" value="1"/>
</dbReference>
<dbReference type="InterPro" id="IPR051933">
    <property type="entry name" value="Resuscitation_pf_RpfB"/>
</dbReference>
<gene>
    <name evidence="4" type="ORF">CIL05_16595</name>
</gene>
<dbReference type="InterPro" id="IPR010611">
    <property type="entry name" value="3D_dom"/>
</dbReference>
<comment type="caution">
    <text evidence="4">The sequence shown here is derived from an EMBL/GenBank/DDBJ whole genome shotgun (WGS) entry which is preliminary data.</text>
</comment>
<dbReference type="EMBL" id="NPOA01000012">
    <property type="protein sequence ID" value="PAV28552.1"/>
    <property type="molecule type" value="Genomic_DNA"/>
</dbReference>
<dbReference type="AlphaFoldDB" id="A0A2A2IAE5"/>
<keyword evidence="5" id="KW-1185">Reference proteome</keyword>
<dbReference type="Pfam" id="PF07501">
    <property type="entry name" value="G5"/>
    <property type="match status" value="1"/>
</dbReference>
<reference evidence="4 5" key="1">
    <citation type="submission" date="2017-08" db="EMBL/GenBank/DDBJ databases">
        <title>Virgibacillus indicus sp. nov. and Virgibacillus profoundi sp. nov, two moderately halophilic bacteria isolated from marine sediment by using the Microfluidic Streak Plate.</title>
        <authorList>
            <person name="Xu B."/>
            <person name="Hu B."/>
            <person name="Wang J."/>
            <person name="Zhu Y."/>
            <person name="Huang L."/>
            <person name="Du W."/>
            <person name="Huang Y."/>
        </authorList>
    </citation>
    <scope>NUCLEOTIDE SEQUENCE [LARGE SCALE GENOMIC DNA]</scope>
    <source>
        <strain evidence="4 5">IO3-P3-H5</strain>
    </source>
</reference>
<evidence type="ECO:0000259" key="3">
    <source>
        <dbReference type="PROSITE" id="PS51109"/>
    </source>
</evidence>
<sequence length="422" mass="45697">MRIISKLLPASKMKLVISSIGVLALVLFSGLVLFEATKAEVVVTDNDEKQTVNTHTNTVGELLAEVGINVGEHDELSHSLDTQIESGMEIKYDTAKEVVVTIDGDEQVFYTTTDTIDEFLSEENLSFADRDDVSHDRTEAIEDGLHIEVATAYEVTINDGGKEKRVWTTGSTVGELLDSNQIKVNKKLDKIKPAIDEKVTKDTTITIVQVKKETEEVTEKVAFDTEKKNDSSLLKGKEQVVTQGQAGKIVKKYEVLYENGKEVSRELVSEEVTEDSKNQVVAIGTKEPVQKKETNLVTLSSKKSNSANSSKKSSTSNTSSSKANTDGKVFTMSASAYTASCSGCSGFTATGINLAANPNMKVIAVDPNIIPLGSRVWVEGYGEAIAGDTGGHIKGNRIDVHVPSKSAAYKWGRKTVTVKVLN</sequence>
<dbReference type="InterPro" id="IPR007137">
    <property type="entry name" value="DUF348"/>
</dbReference>
<dbReference type="CDD" id="cd22786">
    <property type="entry name" value="DPBB_YuiC-like"/>
    <property type="match status" value="1"/>
</dbReference>
<evidence type="ECO:0000256" key="2">
    <source>
        <dbReference type="SAM" id="MobiDB-lite"/>
    </source>
</evidence>
<dbReference type="GO" id="GO:0009254">
    <property type="term" value="P:peptidoglycan turnover"/>
    <property type="evidence" value="ECO:0007669"/>
    <property type="project" value="InterPro"/>
</dbReference>
<dbReference type="Pfam" id="PF03990">
    <property type="entry name" value="DUF348"/>
    <property type="match status" value="3"/>
</dbReference>
<dbReference type="PROSITE" id="PS51109">
    <property type="entry name" value="G5"/>
    <property type="match status" value="1"/>
</dbReference>
<feature type="compositionally biased region" description="Low complexity" evidence="2">
    <location>
        <begin position="300"/>
        <end position="324"/>
    </location>
</feature>
<dbReference type="PANTHER" id="PTHR39160:SF4">
    <property type="entry name" value="RESUSCITATION-PROMOTING FACTOR RPFB"/>
    <property type="match status" value="1"/>
</dbReference>
<dbReference type="RefSeq" id="WP_095656666.1">
    <property type="nucleotide sequence ID" value="NZ_NPOA01000012.1"/>
</dbReference>
<accession>A0A2A2IAE5</accession>
<dbReference type="Gene3D" id="2.40.40.10">
    <property type="entry name" value="RlpA-like domain"/>
    <property type="match status" value="1"/>
</dbReference>
<keyword evidence="1" id="KW-0732">Signal</keyword>
<dbReference type="GO" id="GO:0019867">
    <property type="term" value="C:outer membrane"/>
    <property type="evidence" value="ECO:0007669"/>
    <property type="project" value="InterPro"/>
</dbReference>
<protein>
    <recommendedName>
        <fullName evidence="3">G5 domain-containing protein</fullName>
    </recommendedName>
</protein>
<name>A0A2A2IAE5_9BACI</name>
<dbReference type="GO" id="GO:0004553">
    <property type="term" value="F:hydrolase activity, hydrolyzing O-glycosyl compounds"/>
    <property type="evidence" value="ECO:0007669"/>
    <property type="project" value="InterPro"/>
</dbReference>